<dbReference type="SUPFAM" id="SSF64397">
    <property type="entry name" value="Hsp33 domain"/>
    <property type="match status" value="1"/>
</dbReference>
<keyword evidence="3" id="KW-1015">Disulfide bond</keyword>
<dbReference type="EMBL" id="VSSQ01000218">
    <property type="protein sequence ID" value="MPL86222.1"/>
    <property type="molecule type" value="Genomic_DNA"/>
</dbReference>
<keyword evidence="2" id="KW-0862">Zinc</keyword>
<dbReference type="GO" id="GO:0042026">
    <property type="term" value="P:protein refolding"/>
    <property type="evidence" value="ECO:0007669"/>
    <property type="project" value="TreeGrafter"/>
</dbReference>
<dbReference type="PIRSF" id="PIRSF005261">
    <property type="entry name" value="Heat_shock_Hsp33"/>
    <property type="match status" value="1"/>
</dbReference>
<keyword evidence="5" id="KW-0676">Redox-active center</keyword>
<dbReference type="CDD" id="cd00498">
    <property type="entry name" value="Hsp33"/>
    <property type="match status" value="1"/>
</dbReference>
<dbReference type="InterPro" id="IPR016154">
    <property type="entry name" value="Heat_shock_Hsp33_C"/>
</dbReference>
<accession>A0A644V5Y7</accession>
<evidence type="ECO:0000256" key="4">
    <source>
        <dbReference type="ARBA" id="ARBA00023186"/>
    </source>
</evidence>
<name>A0A644V5Y7_9ZZZZ</name>
<evidence type="ECO:0000256" key="1">
    <source>
        <dbReference type="ARBA" id="ARBA00022490"/>
    </source>
</evidence>
<dbReference type="NCBIfam" id="NF001033">
    <property type="entry name" value="PRK00114.1"/>
    <property type="match status" value="1"/>
</dbReference>
<evidence type="ECO:0000256" key="5">
    <source>
        <dbReference type="ARBA" id="ARBA00023284"/>
    </source>
</evidence>
<evidence type="ECO:0000256" key="3">
    <source>
        <dbReference type="ARBA" id="ARBA00023157"/>
    </source>
</evidence>
<dbReference type="InterPro" id="IPR000397">
    <property type="entry name" value="Heat_shock_Hsp33"/>
</dbReference>
<dbReference type="Gene3D" id="3.55.30.10">
    <property type="entry name" value="Hsp33 domain"/>
    <property type="match status" value="1"/>
</dbReference>
<comment type="caution">
    <text evidence="6">The sequence shown here is derived from an EMBL/GenBank/DDBJ whole genome shotgun (WGS) entry which is preliminary data.</text>
</comment>
<dbReference type="PANTHER" id="PTHR30111:SF1">
    <property type="entry name" value="33 KDA CHAPERONIN"/>
    <property type="match status" value="1"/>
</dbReference>
<dbReference type="GO" id="GO:0044183">
    <property type="term" value="F:protein folding chaperone"/>
    <property type="evidence" value="ECO:0007669"/>
    <property type="project" value="TreeGrafter"/>
</dbReference>
<dbReference type="Gene3D" id="3.90.1280.10">
    <property type="entry name" value="HSP33 redox switch-like"/>
    <property type="match status" value="1"/>
</dbReference>
<dbReference type="PANTHER" id="PTHR30111">
    <property type="entry name" value="33 KDA CHAPERONIN"/>
    <property type="match status" value="1"/>
</dbReference>
<dbReference type="Pfam" id="PF01430">
    <property type="entry name" value="HSP33"/>
    <property type="match status" value="1"/>
</dbReference>
<dbReference type="SUPFAM" id="SSF118352">
    <property type="entry name" value="HSP33 redox switch-like"/>
    <property type="match status" value="1"/>
</dbReference>
<dbReference type="AlphaFoldDB" id="A0A644V5Y7"/>
<evidence type="ECO:0000313" key="6">
    <source>
        <dbReference type="EMBL" id="MPL86222.1"/>
    </source>
</evidence>
<organism evidence="6">
    <name type="scientific">bioreactor metagenome</name>
    <dbReference type="NCBI Taxonomy" id="1076179"/>
    <lineage>
        <taxon>unclassified sequences</taxon>
        <taxon>metagenomes</taxon>
        <taxon>ecological metagenomes</taxon>
    </lineage>
</organism>
<dbReference type="GO" id="GO:0005737">
    <property type="term" value="C:cytoplasm"/>
    <property type="evidence" value="ECO:0007669"/>
    <property type="project" value="InterPro"/>
</dbReference>
<evidence type="ECO:0000256" key="2">
    <source>
        <dbReference type="ARBA" id="ARBA00022833"/>
    </source>
</evidence>
<dbReference type="InterPro" id="IPR016153">
    <property type="entry name" value="Heat_shock_Hsp33_N"/>
</dbReference>
<reference evidence="6" key="1">
    <citation type="submission" date="2019-08" db="EMBL/GenBank/DDBJ databases">
        <authorList>
            <person name="Kucharzyk K."/>
            <person name="Murdoch R.W."/>
            <person name="Higgins S."/>
            <person name="Loffler F."/>
        </authorList>
    </citation>
    <scope>NUCLEOTIDE SEQUENCE</scope>
</reference>
<proteinExistence type="predicted"/>
<dbReference type="GO" id="GO:0051082">
    <property type="term" value="F:unfolded protein binding"/>
    <property type="evidence" value="ECO:0007669"/>
    <property type="project" value="InterPro"/>
</dbReference>
<keyword evidence="1" id="KW-0963">Cytoplasm</keyword>
<protein>
    <submittedName>
        <fullName evidence="6">33 kDa chaperonin</fullName>
    </submittedName>
</protein>
<gene>
    <name evidence="6" type="primary">hslO_4</name>
    <name evidence="6" type="ORF">SDC9_32199</name>
</gene>
<sequence length="283" mass="30619">MKNILVKGTIEGVRIYALCTTELVQELNLIHGCSHLAIAALGRAASGALLMAATMKDDERITLRFSGDGPLGEVVADAKGNCVRGYVDHPQVCLPIKNGKLDVGGGVGQGNIIVTRYLHNAEPFNGYCELVNGEIATDLTNYLYTSEQIPTSVALGVLVNPEGTVIAAGGYFLQAMPDADDEVLKQLENNIVTLPYVTELLNAGNTPEEIIKKIGKGFKVNINESLPVKLQCNCTREKVAGMLAALSDNDLEEMKHDEVTEVHCHFCNKSYKFTKTELNALKK</sequence>
<keyword evidence="4" id="KW-0143">Chaperone</keyword>